<keyword evidence="1" id="KW-0472">Membrane</keyword>
<evidence type="ECO:0000313" key="2">
    <source>
        <dbReference type="EMBL" id="JAE25088.1"/>
    </source>
</evidence>
<sequence>MCLAQVFYIVIILFSSIFLFSSFRNFDATFRC</sequence>
<reference evidence="2" key="2">
    <citation type="journal article" date="2015" name="Data Brief">
        <title>Shoot transcriptome of the giant reed, Arundo donax.</title>
        <authorList>
            <person name="Barrero R.A."/>
            <person name="Guerrero F.D."/>
            <person name="Moolhuijzen P."/>
            <person name="Goolsby J.A."/>
            <person name="Tidwell J."/>
            <person name="Bellgard S.E."/>
            <person name="Bellgard M.I."/>
        </authorList>
    </citation>
    <scope>NUCLEOTIDE SEQUENCE</scope>
    <source>
        <tissue evidence="2">Shoot tissue taken approximately 20 cm above the soil surface</tissue>
    </source>
</reference>
<organism evidence="2">
    <name type="scientific">Arundo donax</name>
    <name type="common">Giant reed</name>
    <name type="synonym">Donax arundinaceus</name>
    <dbReference type="NCBI Taxonomy" id="35708"/>
    <lineage>
        <taxon>Eukaryota</taxon>
        <taxon>Viridiplantae</taxon>
        <taxon>Streptophyta</taxon>
        <taxon>Embryophyta</taxon>
        <taxon>Tracheophyta</taxon>
        <taxon>Spermatophyta</taxon>
        <taxon>Magnoliopsida</taxon>
        <taxon>Liliopsida</taxon>
        <taxon>Poales</taxon>
        <taxon>Poaceae</taxon>
        <taxon>PACMAD clade</taxon>
        <taxon>Arundinoideae</taxon>
        <taxon>Arundineae</taxon>
        <taxon>Arundo</taxon>
    </lineage>
</organism>
<reference evidence="2" key="1">
    <citation type="submission" date="2014-09" db="EMBL/GenBank/DDBJ databases">
        <authorList>
            <person name="Magalhaes I.L.F."/>
            <person name="Oliveira U."/>
            <person name="Santos F.R."/>
            <person name="Vidigal T.H.D.A."/>
            <person name="Brescovit A.D."/>
            <person name="Santos A.J."/>
        </authorList>
    </citation>
    <scope>NUCLEOTIDE SEQUENCE</scope>
    <source>
        <tissue evidence="2">Shoot tissue taken approximately 20 cm above the soil surface</tissue>
    </source>
</reference>
<evidence type="ECO:0000256" key="1">
    <source>
        <dbReference type="SAM" id="Phobius"/>
    </source>
</evidence>
<dbReference type="AlphaFoldDB" id="A0A0A9GWZ3"/>
<dbReference type="EMBL" id="GBRH01172808">
    <property type="protein sequence ID" value="JAE25088.1"/>
    <property type="molecule type" value="Transcribed_RNA"/>
</dbReference>
<keyword evidence="1" id="KW-0812">Transmembrane</keyword>
<proteinExistence type="predicted"/>
<feature type="transmembrane region" description="Helical" evidence="1">
    <location>
        <begin position="6"/>
        <end position="26"/>
    </location>
</feature>
<name>A0A0A9GWZ3_ARUDO</name>
<accession>A0A0A9GWZ3</accession>
<keyword evidence="1" id="KW-1133">Transmembrane helix</keyword>
<protein>
    <submittedName>
        <fullName evidence="2">Uncharacterized protein</fullName>
    </submittedName>
</protein>